<dbReference type="AlphaFoldDB" id="A0A3N4U3P2"/>
<accession>A0A3N4U3P2</accession>
<dbReference type="Proteomes" id="UP000269689">
    <property type="component" value="Unassembled WGS sequence"/>
</dbReference>
<keyword evidence="2" id="KW-1185">Reference proteome</keyword>
<protein>
    <recommendedName>
        <fullName evidence="3">Tetratricopeptide repeat protein</fullName>
    </recommendedName>
</protein>
<evidence type="ECO:0008006" key="3">
    <source>
        <dbReference type="Google" id="ProtNLM"/>
    </source>
</evidence>
<comment type="caution">
    <text evidence="1">The sequence shown here is derived from an EMBL/GenBank/DDBJ whole genome shotgun (WGS) entry which is preliminary data.</text>
</comment>
<evidence type="ECO:0000313" key="1">
    <source>
        <dbReference type="EMBL" id="RPE62925.1"/>
    </source>
</evidence>
<gene>
    <name evidence="1" type="ORF">EDD53_2964</name>
</gene>
<dbReference type="EMBL" id="RKQK01000006">
    <property type="protein sequence ID" value="RPE62925.1"/>
    <property type="molecule type" value="Genomic_DNA"/>
</dbReference>
<proteinExistence type="predicted"/>
<reference evidence="1 2" key="1">
    <citation type="submission" date="2018-11" db="EMBL/GenBank/DDBJ databases">
        <title>Genomic Encyclopedia of Type Strains, Phase IV (KMG-IV): sequencing the most valuable type-strain genomes for metagenomic binning, comparative biology and taxonomic classification.</title>
        <authorList>
            <person name="Goeker M."/>
        </authorList>
    </citation>
    <scope>NUCLEOTIDE SEQUENCE [LARGE SCALE GENOMIC DNA]</scope>
    <source>
        <strain evidence="1 2">DSM 104731</strain>
    </source>
</reference>
<name>A0A3N4U3P2_9RHOB</name>
<evidence type="ECO:0000313" key="2">
    <source>
        <dbReference type="Proteomes" id="UP000269689"/>
    </source>
</evidence>
<sequence length="221" mass="23652">MVKYLRHIIAAIAVVLLGAVGVLWRSEFSVVFSMPDGAEVFVEAEQGLLQLPKAGSNFAAYKQMLQCDEWMTSVFGAFSSAYAHENIAQACGARAEEILASSPSFSSAHLVKAGAARKLGDIPAAVNALAISQSTAPSEGALATRRLRTAFLIGSDALGDAAAQDVLIAVDQGRYRQFVAQYYWAYPDHRDWLSNVLEGLDAQQMRRVFGAIKQAAPGAGQ</sequence>
<organism evidence="1 2">
    <name type="scientific">Pacificibacter maritimus</name>
    <dbReference type="NCBI Taxonomy" id="762213"/>
    <lineage>
        <taxon>Bacteria</taxon>
        <taxon>Pseudomonadati</taxon>
        <taxon>Pseudomonadota</taxon>
        <taxon>Alphaproteobacteria</taxon>
        <taxon>Rhodobacterales</taxon>
        <taxon>Roseobacteraceae</taxon>
        <taxon>Pacificibacter</taxon>
    </lineage>
</organism>